<comment type="caution">
    <text evidence="2">The sequence shown here is derived from an EMBL/GenBank/DDBJ whole genome shotgun (WGS) entry which is preliminary data.</text>
</comment>
<dbReference type="SUPFAM" id="SSF88697">
    <property type="entry name" value="PUA domain-like"/>
    <property type="match status" value="1"/>
</dbReference>
<sequence>MRRISFINNNTYSSSFGGNHLSFQEAPGKQEIAQIYGVLYYQFGRRAAEEVLKLAGELKVKRYSSGIIREVLLSGKPILYHNPTTGLFTLSWVGAQVIFPLVPPERRRIFVKKDIFERYTKRVLLAPAVAGSSEDIRPGDEVFLVDESGSLLALGKALVSAAELKSIRKGKIAFVRRSFDELQES</sequence>
<dbReference type="Gene3D" id="3.10.450.90">
    <property type="entry name" value="ArcTGT, C2 domain"/>
    <property type="match status" value="1"/>
</dbReference>
<evidence type="ECO:0000313" key="2">
    <source>
        <dbReference type="EMBL" id="HEU97464.1"/>
    </source>
</evidence>
<dbReference type="SMART" id="SM00359">
    <property type="entry name" value="PUA"/>
    <property type="match status" value="1"/>
</dbReference>
<dbReference type="InterPro" id="IPR038250">
    <property type="entry name" value="TGT_C2_sf"/>
</dbReference>
<dbReference type="SUPFAM" id="SSF88802">
    <property type="entry name" value="Pre-PUA domain"/>
    <property type="match status" value="1"/>
</dbReference>
<dbReference type="Pfam" id="PF01472">
    <property type="entry name" value="PUA"/>
    <property type="match status" value="1"/>
</dbReference>
<reference evidence="2" key="1">
    <citation type="journal article" date="2020" name="mSystems">
        <title>Genome- and Community-Level Interaction Insights into Carbon Utilization and Element Cycling Functions of Hydrothermarchaeota in Hydrothermal Sediment.</title>
        <authorList>
            <person name="Zhou Z."/>
            <person name="Liu Y."/>
            <person name="Xu W."/>
            <person name="Pan J."/>
            <person name="Luo Z.H."/>
            <person name="Li M."/>
        </authorList>
    </citation>
    <scope>NUCLEOTIDE SEQUENCE [LARGE SCALE GENOMIC DNA]</scope>
    <source>
        <strain evidence="2">SpSt-1259</strain>
    </source>
</reference>
<dbReference type="EMBL" id="DSFE01000034">
    <property type="protein sequence ID" value="HEU97464.1"/>
    <property type="molecule type" value="Genomic_DNA"/>
</dbReference>
<evidence type="ECO:0000259" key="1">
    <source>
        <dbReference type="SMART" id="SM00359"/>
    </source>
</evidence>
<name>A0A7C2UVQ3_9CREN</name>
<protein>
    <recommendedName>
        <fullName evidence="1">PUA domain-containing protein</fullName>
    </recommendedName>
</protein>
<dbReference type="Gene3D" id="2.30.130.10">
    <property type="entry name" value="PUA domain"/>
    <property type="match status" value="1"/>
</dbReference>
<dbReference type="InterPro" id="IPR002478">
    <property type="entry name" value="PUA"/>
</dbReference>
<accession>A0A7C2UVQ3</accession>
<dbReference type="PROSITE" id="PS50890">
    <property type="entry name" value="PUA"/>
    <property type="match status" value="1"/>
</dbReference>
<dbReference type="Pfam" id="PF14810">
    <property type="entry name" value="TGT_C2"/>
    <property type="match status" value="1"/>
</dbReference>
<organism evidence="2">
    <name type="scientific">Fervidicoccus fontis</name>
    <dbReference type="NCBI Taxonomy" id="683846"/>
    <lineage>
        <taxon>Archaea</taxon>
        <taxon>Thermoproteota</taxon>
        <taxon>Thermoprotei</taxon>
        <taxon>Fervidicoccales</taxon>
        <taxon>Fervidicoccaceae</taxon>
        <taxon>Fervidicoccus</taxon>
    </lineage>
</organism>
<gene>
    <name evidence="2" type="ORF">ENO36_01220</name>
</gene>
<dbReference type="InterPro" id="IPR004521">
    <property type="entry name" value="Uncharacterised_CHP00451"/>
</dbReference>
<dbReference type="GO" id="GO:0003723">
    <property type="term" value="F:RNA binding"/>
    <property type="evidence" value="ECO:0007669"/>
    <property type="project" value="InterPro"/>
</dbReference>
<proteinExistence type="predicted"/>
<feature type="domain" description="PUA" evidence="1">
    <location>
        <begin position="107"/>
        <end position="180"/>
    </location>
</feature>
<dbReference type="InterPro" id="IPR015947">
    <property type="entry name" value="PUA-like_sf"/>
</dbReference>
<dbReference type="NCBIfam" id="TIGR00451">
    <property type="entry name" value="unchar_dom_2"/>
    <property type="match status" value="1"/>
</dbReference>
<dbReference type="InterPro" id="IPR029402">
    <property type="entry name" value="TGT_C2"/>
</dbReference>
<dbReference type="InterPro" id="IPR036974">
    <property type="entry name" value="PUA_sf"/>
</dbReference>
<dbReference type="AlphaFoldDB" id="A0A7C2UVQ3"/>
<dbReference type="Proteomes" id="UP000885664">
    <property type="component" value="Unassembled WGS sequence"/>
</dbReference>